<sequence>MSLYNPECPLQEVTASSSRIEGRFPCLPDYRPSLRPILYLTNGYRLGNSGHRIGSASPAITSSRDITVAFFRGSLSTWTRFSSEFAPAGLIDLATAEEKYLAWMPATNDVNEGLLGCYPSYDAGEAYLNAAPVQCIGHQRKRPGHKGKGNTEWHSKIPIIRDISLLLDDPDAKFDPKGSRKWTGHNLDLQLQALRFRKVPLPKVKDLTRVADKRSAGYRFQAVYEKLQELGREWPQSLEENIVESVGIQMVEEARIKTRLK</sequence>
<keyword evidence="2" id="KW-1185">Reference proteome</keyword>
<dbReference type="OrthoDB" id="3013323at2759"/>
<proteinExistence type="predicted"/>
<reference evidence="1" key="1">
    <citation type="journal article" date="2019" name="Environ. Microbiol.">
        <title>Fungal ecological strategies reflected in gene transcription - a case study of two litter decomposers.</title>
        <authorList>
            <person name="Barbi F."/>
            <person name="Kohler A."/>
            <person name="Barry K."/>
            <person name="Baskaran P."/>
            <person name="Daum C."/>
            <person name="Fauchery L."/>
            <person name="Ihrmark K."/>
            <person name="Kuo A."/>
            <person name="LaButti K."/>
            <person name="Lipzen A."/>
            <person name="Morin E."/>
            <person name="Grigoriev I.V."/>
            <person name="Henrissat B."/>
            <person name="Lindahl B."/>
            <person name="Martin F."/>
        </authorList>
    </citation>
    <scope>NUCLEOTIDE SEQUENCE</scope>
    <source>
        <strain evidence="1">JB14</strain>
    </source>
</reference>
<protein>
    <submittedName>
        <fullName evidence="1">Uncharacterized protein</fullName>
    </submittedName>
</protein>
<evidence type="ECO:0000313" key="1">
    <source>
        <dbReference type="EMBL" id="KAE9404035.1"/>
    </source>
</evidence>
<organism evidence="1 2">
    <name type="scientific">Gymnopus androsaceus JB14</name>
    <dbReference type="NCBI Taxonomy" id="1447944"/>
    <lineage>
        <taxon>Eukaryota</taxon>
        <taxon>Fungi</taxon>
        <taxon>Dikarya</taxon>
        <taxon>Basidiomycota</taxon>
        <taxon>Agaricomycotina</taxon>
        <taxon>Agaricomycetes</taxon>
        <taxon>Agaricomycetidae</taxon>
        <taxon>Agaricales</taxon>
        <taxon>Marasmiineae</taxon>
        <taxon>Omphalotaceae</taxon>
        <taxon>Gymnopus</taxon>
    </lineage>
</organism>
<dbReference type="Proteomes" id="UP000799118">
    <property type="component" value="Unassembled WGS sequence"/>
</dbReference>
<accession>A0A6A4I5J1</accession>
<dbReference type="EMBL" id="ML769420">
    <property type="protein sequence ID" value="KAE9404035.1"/>
    <property type="molecule type" value="Genomic_DNA"/>
</dbReference>
<evidence type="ECO:0000313" key="2">
    <source>
        <dbReference type="Proteomes" id="UP000799118"/>
    </source>
</evidence>
<dbReference type="AlphaFoldDB" id="A0A6A4I5J1"/>
<gene>
    <name evidence="1" type="ORF">BT96DRAFT_989762</name>
</gene>
<name>A0A6A4I5J1_9AGAR</name>